<protein>
    <submittedName>
        <fullName evidence="2">Uncharacterized protein</fullName>
    </submittedName>
</protein>
<evidence type="ECO:0000313" key="2">
    <source>
        <dbReference type="EMBL" id="RVD89481.1"/>
    </source>
</evidence>
<name>A0A437AED9_ARTFL</name>
<dbReference type="Proteomes" id="UP000283090">
    <property type="component" value="Unassembled WGS sequence"/>
</dbReference>
<dbReference type="RefSeq" id="XP_067495025.1">
    <property type="nucleotide sequence ID" value="XM_067634026.1"/>
</dbReference>
<dbReference type="GeneID" id="93582797"/>
<dbReference type="AlphaFoldDB" id="A0A437AED9"/>
<sequence>MNNSKPSSASGMSGVGAATVRDLNAQEWSQAVIDELQHIQVATPPMKYIVPTRLSGSTGDKAHTHTSRPRQESSKPSGHNQRSTGQLDVPQRPQAGTMDSTATIDIVKQIPGGW</sequence>
<keyword evidence="3" id="KW-1185">Reference proteome</keyword>
<gene>
    <name evidence="2" type="ORF">DFL_000486</name>
</gene>
<comment type="caution">
    <text evidence="2">The sequence shown here is derived from an EMBL/GenBank/DDBJ whole genome shotgun (WGS) entry which is preliminary data.</text>
</comment>
<dbReference type="OrthoDB" id="5336082at2759"/>
<evidence type="ECO:0000256" key="1">
    <source>
        <dbReference type="SAM" id="MobiDB-lite"/>
    </source>
</evidence>
<feature type="compositionally biased region" description="Polar residues" evidence="1">
    <location>
        <begin position="74"/>
        <end position="86"/>
    </location>
</feature>
<reference evidence="2 3" key="1">
    <citation type="submission" date="2019-01" db="EMBL/GenBank/DDBJ databases">
        <title>Intercellular communication is required for trap formation in the nematode-trapping fungus Duddingtonia flagrans.</title>
        <authorList>
            <person name="Youssar L."/>
            <person name="Wernet V."/>
            <person name="Hensel N."/>
            <person name="Hildebrandt H.-G."/>
            <person name="Fischer R."/>
        </authorList>
    </citation>
    <scope>NUCLEOTIDE SEQUENCE [LARGE SCALE GENOMIC DNA]</scope>
    <source>
        <strain evidence="2 3">CBS H-5679</strain>
    </source>
</reference>
<dbReference type="VEuPathDB" id="FungiDB:DFL_000486"/>
<dbReference type="EMBL" id="SAEB01000001">
    <property type="protein sequence ID" value="RVD89481.1"/>
    <property type="molecule type" value="Genomic_DNA"/>
</dbReference>
<accession>A0A437AED9</accession>
<proteinExistence type="predicted"/>
<feature type="region of interest" description="Disordered" evidence="1">
    <location>
        <begin position="50"/>
        <end position="114"/>
    </location>
</feature>
<organism evidence="2 3">
    <name type="scientific">Arthrobotrys flagrans</name>
    <name type="common">Nematode-trapping fungus</name>
    <name type="synonym">Trichothecium flagrans</name>
    <dbReference type="NCBI Taxonomy" id="97331"/>
    <lineage>
        <taxon>Eukaryota</taxon>
        <taxon>Fungi</taxon>
        <taxon>Dikarya</taxon>
        <taxon>Ascomycota</taxon>
        <taxon>Pezizomycotina</taxon>
        <taxon>Orbiliomycetes</taxon>
        <taxon>Orbiliales</taxon>
        <taxon>Orbiliaceae</taxon>
        <taxon>Arthrobotrys</taxon>
    </lineage>
</organism>
<evidence type="ECO:0000313" key="3">
    <source>
        <dbReference type="Proteomes" id="UP000283090"/>
    </source>
</evidence>